<proteinExistence type="predicted"/>
<reference evidence="1 2" key="1">
    <citation type="submission" date="2019-07" db="EMBL/GenBank/DDBJ databases">
        <title>Genomics analysis of Aphanomyces spp. identifies a new class of oomycete effector associated with host adaptation.</title>
        <authorList>
            <person name="Gaulin E."/>
        </authorList>
    </citation>
    <scope>NUCLEOTIDE SEQUENCE [LARGE SCALE GENOMIC DNA]</scope>
    <source>
        <strain evidence="1 2">ATCC 201684</strain>
    </source>
</reference>
<dbReference type="Proteomes" id="UP000481153">
    <property type="component" value="Unassembled WGS sequence"/>
</dbReference>
<dbReference type="VEuPathDB" id="FungiDB:AeMF1_021774"/>
<comment type="caution">
    <text evidence="1">The sequence shown here is derived from an EMBL/GenBank/DDBJ whole genome shotgun (WGS) entry which is preliminary data.</text>
</comment>
<dbReference type="Gene3D" id="2.40.50.140">
    <property type="entry name" value="Nucleic acid-binding proteins"/>
    <property type="match status" value="1"/>
</dbReference>
<organism evidence="1 2">
    <name type="scientific">Aphanomyces euteiches</name>
    <dbReference type="NCBI Taxonomy" id="100861"/>
    <lineage>
        <taxon>Eukaryota</taxon>
        <taxon>Sar</taxon>
        <taxon>Stramenopiles</taxon>
        <taxon>Oomycota</taxon>
        <taxon>Saprolegniomycetes</taxon>
        <taxon>Saprolegniales</taxon>
        <taxon>Verrucalvaceae</taxon>
        <taxon>Aphanomyces</taxon>
    </lineage>
</organism>
<keyword evidence="2" id="KW-1185">Reference proteome</keyword>
<dbReference type="EMBL" id="VJMJ01000009">
    <property type="protein sequence ID" value="KAF0744762.1"/>
    <property type="molecule type" value="Genomic_DNA"/>
</dbReference>
<evidence type="ECO:0000313" key="1">
    <source>
        <dbReference type="EMBL" id="KAF0744762.1"/>
    </source>
</evidence>
<evidence type="ECO:0000313" key="2">
    <source>
        <dbReference type="Proteomes" id="UP000481153"/>
    </source>
</evidence>
<sequence>MTSAPLQDDSWISKSNWTRTDDSDDQNGKISLRYLDEFIGDLKCSAKMLEWGLFPDAKEVSETMGVFNALRHVLIHMQDKASTNTFRNGIVVVGDGVTPRTAAMFAYRTKDWMCYSVDPLMKDDEEMPWNTMGNVVAIRDKIENVRIRLNKAIVVLVHAHVTIEQALHAIQADDIVAVLTLPCCNWYGRQELCFDRHPDFVYDDMSILSTHREIRLWFGSSVHDAQKKLQLVGSCKPKIYVTPVASASSADRFLDLILQQKVELADTTITDTANYMQQRFDSQSRVLVVGDHPPFVSALASRGFTAIRSLTARPKVVDLLPVDIVVDPCMLHAALNRTEKTKAGKLVGELCQLWKSWLNPNTPSAAVLIVSSRRVLRNAKFLNRPALVWTVSSTTLRNPDNFIYECVLRLTEKEENNAACPGLEEIQENLNNCYVPLTEKGAIAAEGAITRIQTLHAHLSFVDILSDDNVTSLILLRSSSLAQISQSMLKTILMNIQIGDSIQVTGFHETTKNGSVVVVATALRVVQLKSRETLLYFS</sequence>
<protein>
    <submittedName>
        <fullName evidence="1">Uncharacterized protein</fullName>
    </submittedName>
</protein>
<dbReference type="InterPro" id="IPR012340">
    <property type="entry name" value="NA-bd_OB-fold"/>
</dbReference>
<name>A0A6G0XW90_9STRA</name>
<accession>A0A6G0XW90</accession>
<gene>
    <name evidence="1" type="ORF">Ae201684_001217</name>
</gene>
<dbReference type="AlphaFoldDB" id="A0A6G0XW90"/>